<dbReference type="Pfam" id="PF00528">
    <property type="entry name" value="BPD_transp_1"/>
    <property type="match status" value="1"/>
</dbReference>
<dbReference type="InterPro" id="IPR035906">
    <property type="entry name" value="MetI-like_sf"/>
</dbReference>
<reference evidence="10 11" key="1">
    <citation type="submission" date="2019-07" db="EMBL/GenBank/DDBJ databases">
        <title>Quadrisphaera sp. strain DD2A genome sequencing and assembly.</title>
        <authorList>
            <person name="Kim I."/>
        </authorList>
    </citation>
    <scope>NUCLEOTIDE SEQUENCE [LARGE SCALE GENOMIC DNA]</scope>
    <source>
        <strain evidence="10 11">DD2A</strain>
    </source>
</reference>
<dbReference type="OrthoDB" id="145927at2"/>
<dbReference type="PROSITE" id="PS50928">
    <property type="entry name" value="ABC_TM1"/>
    <property type="match status" value="1"/>
</dbReference>
<proteinExistence type="inferred from homology"/>
<evidence type="ECO:0000256" key="2">
    <source>
        <dbReference type="ARBA" id="ARBA00022448"/>
    </source>
</evidence>
<evidence type="ECO:0000256" key="1">
    <source>
        <dbReference type="ARBA" id="ARBA00004651"/>
    </source>
</evidence>
<feature type="transmembrane region" description="Helical" evidence="7">
    <location>
        <begin position="190"/>
        <end position="214"/>
    </location>
</feature>
<evidence type="ECO:0000256" key="8">
    <source>
        <dbReference type="SAM" id="MobiDB-lite"/>
    </source>
</evidence>
<dbReference type="GO" id="GO:0005886">
    <property type="term" value="C:plasma membrane"/>
    <property type="evidence" value="ECO:0007669"/>
    <property type="project" value="UniProtKB-SubCell"/>
</dbReference>
<keyword evidence="11" id="KW-1185">Reference proteome</keyword>
<feature type="transmembrane region" description="Helical" evidence="7">
    <location>
        <begin position="46"/>
        <end position="71"/>
    </location>
</feature>
<dbReference type="CDD" id="cd06261">
    <property type="entry name" value="TM_PBP2"/>
    <property type="match status" value="1"/>
</dbReference>
<comment type="similarity">
    <text evidence="7">Belongs to the binding-protein-dependent transport system permease family.</text>
</comment>
<feature type="transmembrane region" description="Helical" evidence="7">
    <location>
        <begin position="143"/>
        <end position="164"/>
    </location>
</feature>
<evidence type="ECO:0000313" key="11">
    <source>
        <dbReference type="Proteomes" id="UP000321234"/>
    </source>
</evidence>
<comment type="subcellular location">
    <subcellularLocation>
        <location evidence="1 7">Cell membrane</location>
        <topology evidence="1 7">Multi-pass membrane protein</topology>
    </subcellularLocation>
</comment>
<dbReference type="RefSeq" id="WP_147928292.1">
    <property type="nucleotide sequence ID" value="NZ_VKAC01000016.1"/>
</dbReference>
<organism evidence="10 11">
    <name type="scientific">Quadrisphaera setariae</name>
    <dbReference type="NCBI Taxonomy" id="2593304"/>
    <lineage>
        <taxon>Bacteria</taxon>
        <taxon>Bacillati</taxon>
        <taxon>Actinomycetota</taxon>
        <taxon>Actinomycetes</taxon>
        <taxon>Kineosporiales</taxon>
        <taxon>Kineosporiaceae</taxon>
        <taxon>Quadrisphaera</taxon>
    </lineage>
</organism>
<dbReference type="PANTHER" id="PTHR30193:SF37">
    <property type="entry name" value="INNER MEMBRANE ABC TRANSPORTER PERMEASE PROTEIN YCJO"/>
    <property type="match status" value="1"/>
</dbReference>
<dbReference type="InterPro" id="IPR051393">
    <property type="entry name" value="ABC_transporter_permease"/>
</dbReference>
<dbReference type="Proteomes" id="UP000321234">
    <property type="component" value="Unassembled WGS sequence"/>
</dbReference>
<evidence type="ECO:0000256" key="7">
    <source>
        <dbReference type="RuleBase" id="RU363032"/>
    </source>
</evidence>
<evidence type="ECO:0000256" key="5">
    <source>
        <dbReference type="ARBA" id="ARBA00022989"/>
    </source>
</evidence>
<feature type="transmembrane region" description="Helical" evidence="7">
    <location>
        <begin position="245"/>
        <end position="265"/>
    </location>
</feature>
<protein>
    <submittedName>
        <fullName evidence="10">Sugar ABC transporter permease</fullName>
    </submittedName>
</protein>
<keyword evidence="2 7" id="KW-0813">Transport</keyword>
<accession>A0A5C8Z4W0</accession>
<sequence>MTLTAPSGAPGRRDPGALAASAGRGRRKRLVRPARTGGSQQRLGPVYLAIAPFFVLFGVFVLVPVVFSIWLSFQKYSVLGGIGASEFVGLRNYEFLAQDATFRRAIVNSLLIWVLGTFPMLAMAIVIAAMINSVTRLKSFYRLAYFLPNVTSIVAVTLFFGALFSEQFGLINQVLEGLGLSGVPWLTDPWAMKAVVAILITWQWCGYNAILYLAGMQAIPGDVYEAAALDGAGPVRQFWSITLPLLRPVILFTTVISTITTLQTFTEPQVLFGSNTAVNPNSGGPGQGALTMVLYFYQQAFNNNDYGYGAAIAMGVFAVVLVFVVINFRLARTGDDH</sequence>
<name>A0A5C8Z4W0_9ACTN</name>
<keyword evidence="6 7" id="KW-0472">Membrane</keyword>
<feature type="region of interest" description="Disordered" evidence="8">
    <location>
        <begin position="1"/>
        <end position="38"/>
    </location>
</feature>
<dbReference type="EMBL" id="VKAC01000016">
    <property type="protein sequence ID" value="TXR52273.1"/>
    <property type="molecule type" value="Genomic_DNA"/>
</dbReference>
<dbReference type="PANTHER" id="PTHR30193">
    <property type="entry name" value="ABC TRANSPORTER PERMEASE PROTEIN"/>
    <property type="match status" value="1"/>
</dbReference>
<dbReference type="Gene3D" id="1.10.3720.10">
    <property type="entry name" value="MetI-like"/>
    <property type="match status" value="1"/>
</dbReference>
<feature type="transmembrane region" description="Helical" evidence="7">
    <location>
        <begin position="110"/>
        <end position="131"/>
    </location>
</feature>
<feature type="transmembrane region" description="Helical" evidence="7">
    <location>
        <begin position="306"/>
        <end position="328"/>
    </location>
</feature>
<evidence type="ECO:0000256" key="4">
    <source>
        <dbReference type="ARBA" id="ARBA00022692"/>
    </source>
</evidence>
<dbReference type="AlphaFoldDB" id="A0A5C8Z4W0"/>
<evidence type="ECO:0000313" key="10">
    <source>
        <dbReference type="EMBL" id="TXR52273.1"/>
    </source>
</evidence>
<keyword evidence="3" id="KW-1003">Cell membrane</keyword>
<gene>
    <name evidence="10" type="ORF">FMM08_20985</name>
</gene>
<dbReference type="InterPro" id="IPR000515">
    <property type="entry name" value="MetI-like"/>
</dbReference>
<evidence type="ECO:0000259" key="9">
    <source>
        <dbReference type="PROSITE" id="PS50928"/>
    </source>
</evidence>
<keyword evidence="5 7" id="KW-1133">Transmembrane helix</keyword>
<evidence type="ECO:0000256" key="3">
    <source>
        <dbReference type="ARBA" id="ARBA00022475"/>
    </source>
</evidence>
<feature type="domain" description="ABC transmembrane type-1" evidence="9">
    <location>
        <begin position="106"/>
        <end position="327"/>
    </location>
</feature>
<comment type="caution">
    <text evidence="10">The sequence shown here is derived from an EMBL/GenBank/DDBJ whole genome shotgun (WGS) entry which is preliminary data.</text>
</comment>
<dbReference type="GO" id="GO:0055085">
    <property type="term" value="P:transmembrane transport"/>
    <property type="evidence" value="ECO:0007669"/>
    <property type="project" value="InterPro"/>
</dbReference>
<keyword evidence="4 7" id="KW-0812">Transmembrane</keyword>
<dbReference type="SUPFAM" id="SSF161098">
    <property type="entry name" value="MetI-like"/>
    <property type="match status" value="1"/>
</dbReference>
<evidence type="ECO:0000256" key="6">
    <source>
        <dbReference type="ARBA" id="ARBA00023136"/>
    </source>
</evidence>